<evidence type="ECO:0000313" key="2">
    <source>
        <dbReference type="Proteomes" id="UP000054144"/>
    </source>
</evidence>
<accession>A0A0D7ADG1</accession>
<gene>
    <name evidence="1" type="ORF">FISHEDRAFT_73181</name>
</gene>
<dbReference type="AlphaFoldDB" id="A0A0D7ADG1"/>
<protein>
    <submittedName>
        <fullName evidence="1">Uncharacterized protein</fullName>
    </submittedName>
</protein>
<dbReference type="EMBL" id="KN881799">
    <property type="protein sequence ID" value="KIY48908.1"/>
    <property type="molecule type" value="Genomic_DNA"/>
</dbReference>
<reference evidence="1 2" key="1">
    <citation type="journal article" date="2015" name="Fungal Genet. Biol.">
        <title>Evolution of novel wood decay mechanisms in Agaricales revealed by the genome sequences of Fistulina hepatica and Cylindrobasidium torrendii.</title>
        <authorList>
            <person name="Floudas D."/>
            <person name="Held B.W."/>
            <person name="Riley R."/>
            <person name="Nagy L.G."/>
            <person name="Koehler G."/>
            <person name="Ransdell A.S."/>
            <person name="Younus H."/>
            <person name="Chow J."/>
            <person name="Chiniquy J."/>
            <person name="Lipzen A."/>
            <person name="Tritt A."/>
            <person name="Sun H."/>
            <person name="Haridas S."/>
            <person name="LaButti K."/>
            <person name="Ohm R.A."/>
            <person name="Kues U."/>
            <person name="Blanchette R.A."/>
            <person name="Grigoriev I.V."/>
            <person name="Minto R.E."/>
            <person name="Hibbett D.S."/>
        </authorList>
    </citation>
    <scope>NUCLEOTIDE SEQUENCE [LARGE SCALE GENOMIC DNA]</scope>
    <source>
        <strain evidence="1 2">ATCC 64428</strain>
    </source>
</reference>
<evidence type="ECO:0000313" key="1">
    <source>
        <dbReference type="EMBL" id="KIY48908.1"/>
    </source>
</evidence>
<sequence length="84" mass="9288">MREAQCALEAFAPRAHLLTLFRLRFDPPTAALLVLGGTSTLRYFSDTHAKMVDTLRHSGPFLGQLLLGHAEPQTAPFPQSLEKN</sequence>
<proteinExistence type="predicted"/>
<organism evidence="1 2">
    <name type="scientific">Fistulina hepatica ATCC 64428</name>
    <dbReference type="NCBI Taxonomy" id="1128425"/>
    <lineage>
        <taxon>Eukaryota</taxon>
        <taxon>Fungi</taxon>
        <taxon>Dikarya</taxon>
        <taxon>Basidiomycota</taxon>
        <taxon>Agaricomycotina</taxon>
        <taxon>Agaricomycetes</taxon>
        <taxon>Agaricomycetidae</taxon>
        <taxon>Agaricales</taxon>
        <taxon>Fistulinaceae</taxon>
        <taxon>Fistulina</taxon>
    </lineage>
</organism>
<dbReference type="Proteomes" id="UP000054144">
    <property type="component" value="Unassembled WGS sequence"/>
</dbReference>
<name>A0A0D7ADG1_9AGAR</name>
<keyword evidence="2" id="KW-1185">Reference proteome</keyword>